<sequence>MLFNRSLPAPARPSSITSLDGSNFEFVDNYKYLGVWLDCKLSFQTHINHLQSKVKSRIGFLFRNKASFTHAAKHTLVKLTILPILDFGDVIYKIASNTLLNKLDAVYHSAIRFVTKAPYTTHHCDLYALVGWPSLHNRRQTHWLQVIYKTLLGKVPPYLRSLVTIAAPTCSTRSSRYISLVTPKANSSFGRLSFQFSAANDWNELQKSLKLETLISLTSFKHQLSEQLTDHCTCTYRKERIARRLEGIESEVPLALIPSCAGLVANRMLEEDPPRYTRASDPCEPCHLGHTLTPVLSPSGGPVDAASLSSKAERIARYKAERRRQLSERYGILLDQEIDMDYSPRYSCSRRESDASDRGAPAVTERRRDRDRERQEVEEGGGGGRESSRRTPYSSGQHWSSHSQDTKETGPSSCMETSHSKPSQQQQAPEPLHQHQQLQQHPQPQSQQGIQGQHGLQDQQQGDSAVYLQRGAYLPQARHRSMEPAGQAGPPKLKVRTRSMSDIGVSQRSAAYRSVERAAASREATMAAHLAREGGVAVGVLPNGEVGTLDTRVSVAQLRHSYLENANRKPEEPTKVELTAMEEDPAAGSADRERGTARRPRRYITPGDIRKSSERFRTQPITTAERIVDVLWTDNCSPLPFAADEEKLDERAKMSVAAKRSLFRELEKTTDSVPKPRSRNPAVERRLRRVQDRAHTQPITNEEVDIAHTVSALSSQSVTVHTTVARIPSPTVVSTTTTSYRLCYLSPHSLAEKMALFNQLSQQPSKPAAEGAGASRGDTRQRRANSRFQTQPITQGEVDQFMQNVLFSLRFHVPMCPVSVRLALLKKSGEEDWRNRINKKQEVVKVAVTERHSTVQGQGWEAEQTYKKKRMGEEMENQAQMSIEERKQMISTREESWVSKGKGVANDSTQYTVAARMVKKGLAASSSAISPILSPVSTKLKSNVPVIKPQEEIEARPEMNLESDKKLDKLETFLGRLNSKVAGLQETTLTVTEKAVKEVMRMDDEIFSKFYRHVADFPRMPSRIEIDEDFDAIFGTQAPKLTSAIAQHKRAVRPSRNVQASKNPLKMLAAREDIRHEYTEQRLNIGLIESKRIKDEKMNKTSEYSDAALAGLASKENFSNVSLRSVNISEQMSNNSAVPYKNVMLMQVKGRRHVQTRLVEPRASTLNSGDCFLLVTPQHCFVWMGEFANVIEKAKASELALFIQTKKDLGCRASQIQTIEEGVNPQSPAATEFWKILRGEQTYQSAGPPEEDELFESAIVETNCIFRLLDDKLVPDDDQWGKVPHSNLLESKEVLVFDFGSEVYVWHGKEVTLAQRKVAFQLAKHLWNGTFDYTCCDINPLDPGGCNTLIPRKGQGRPDWAIFGRLTEHNETTLFKEKFLDWADTKKPQPKNTNEQVSEQKETPGRECRPYDAALMLPVLQTAVSTVLDGMNVGRGHGSIEGEDRMRTLEISTVSVDVWHILEFDYSRLPKQSIGQFHEGDAYVVKWKYMVSAAVGRRQNPELRSAGPGKEKCCYFFWQGRNSTVSEKGTSALMTVELDEERGAQVQVQQGKELPCFLQCFNGGMIIHCGKREEEEENTQTEWRLYCVRGDVPVEGHLLEVVCHCSSLRSRSSMILLNVNKALIYLWHGCKAQQRTRLVGLTAAQRIKEQCPLEAGLHSSSKVTITECDEGSEPTGFWDAVGRKDRKAYDCMLQDPGKFNFTPRLFQLSSSSGEFVAIEFYHPSRVPDLVSSLPFLQEDLYQASQPALFLVDNFHEVYLWQGWWPQDSESPGSARIRWDMDRKCAMETVLRYCKEKNEKKPQKSYLIHAGLEPLTFTNMFPSWEHREDIAEITEREAEVCNQIILVEDVLARLCQNTYPLAELLARPLPGGVDPLSLEIYLSDQDFEKALDMKREEYEGLPGWKQVNLKKAKGLF</sequence>
<proteinExistence type="inferred from homology"/>
<comment type="similarity">
    <text evidence="3">Belongs to the villin/gelsolin family.</text>
</comment>
<evidence type="ECO:0000256" key="9">
    <source>
        <dbReference type="SAM" id="MobiDB-lite"/>
    </source>
</evidence>
<dbReference type="Pfam" id="PF00626">
    <property type="entry name" value="Gelsolin"/>
    <property type="match status" value="1"/>
</dbReference>
<dbReference type="Pfam" id="PF02209">
    <property type="entry name" value="VHP"/>
    <property type="match status" value="1"/>
</dbReference>
<evidence type="ECO:0000313" key="12">
    <source>
        <dbReference type="Proteomes" id="UP000472277"/>
    </source>
</evidence>
<dbReference type="InterPro" id="IPR007122">
    <property type="entry name" value="Villin/Gelsolin"/>
</dbReference>
<feature type="compositionally biased region" description="Polar residues" evidence="9">
    <location>
        <begin position="391"/>
        <end position="423"/>
    </location>
</feature>
<keyword evidence="12" id="KW-1185">Reference proteome</keyword>
<dbReference type="Ensembl" id="ENSSTUT00000034651.1">
    <property type="protein sequence ID" value="ENSSTUP00000033164.1"/>
    <property type="gene ID" value="ENSSTUG00000012955.1"/>
</dbReference>
<keyword evidence="6" id="KW-0472">Membrane</keyword>
<feature type="compositionally biased region" description="Low complexity" evidence="9">
    <location>
        <begin position="424"/>
        <end position="462"/>
    </location>
</feature>
<dbReference type="InterPro" id="IPR036886">
    <property type="entry name" value="Villin_headpiece_dom_sf"/>
</dbReference>
<evidence type="ECO:0000256" key="5">
    <source>
        <dbReference type="ARBA" id="ARBA00022737"/>
    </source>
</evidence>
<dbReference type="GO" id="GO:0008154">
    <property type="term" value="P:actin polymerization or depolymerization"/>
    <property type="evidence" value="ECO:0007669"/>
    <property type="project" value="TreeGrafter"/>
</dbReference>
<feature type="compositionally biased region" description="Basic and acidic residues" evidence="9">
    <location>
        <begin position="364"/>
        <end position="377"/>
    </location>
</feature>
<dbReference type="GO" id="GO:0005546">
    <property type="term" value="F:phosphatidylinositol-4,5-bisphosphate binding"/>
    <property type="evidence" value="ECO:0007669"/>
    <property type="project" value="TreeGrafter"/>
</dbReference>
<dbReference type="SMART" id="SM00153">
    <property type="entry name" value="VHP"/>
    <property type="match status" value="1"/>
</dbReference>
<feature type="region of interest" description="Disordered" evidence="9">
    <location>
        <begin position="761"/>
        <end position="785"/>
    </location>
</feature>
<dbReference type="Gene3D" id="1.10.950.10">
    <property type="entry name" value="Villin headpiece domain"/>
    <property type="match status" value="1"/>
</dbReference>
<organism evidence="11 12">
    <name type="scientific">Salmo trutta</name>
    <name type="common">Brown trout</name>
    <dbReference type="NCBI Taxonomy" id="8032"/>
    <lineage>
        <taxon>Eukaryota</taxon>
        <taxon>Metazoa</taxon>
        <taxon>Chordata</taxon>
        <taxon>Craniata</taxon>
        <taxon>Vertebrata</taxon>
        <taxon>Euteleostomi</taxon>
        <taxon>Actinopterygii</taxon>
        <taxon>Neopterygii</taxon>
        <taxon>Teleostei</taxon>
        <taxon>Protacanthopterygii</taxon>
        <taxon>Salmoniformes</taxon>
        <taxon>Salmonidae</taxon>
        <taxon>Salmoninae</taxon>
        <taxon>Salmo</taxon>
    </lineage>
</organism>
<evidence type="ECO:0000256" key="4">
    <source>
        <dbReference type="ARBA" id="ARBA00022490"/>
    </source>
</evidence>
<dbReference type="GO" id="GO:0051016">
    <property type="term" value="P:barbed-end actin filament capping"/>
    <property type="evidence" value="ECO:0007669"/>
    <property type="project" value="TreeGrafter"/>
</dbReference>
<evidence type="ECO:0000256" key="1">
    <source>
        <dbReference type="ARBA" id="ARBA00004170"/>
    </source>
</evidence>
<keyword evidence="7" id="KW-0009">Actin-binding</keyword>
<dbReference type="PANTHER" id="PTHR11977:SF136">
    <property type="entry name" value="LOW QUALITY PROTEIN: SUPERVILLIN"/>
    <property type="match status" value="1"/>
</dbReference>
<dbReference type="FunFam" id="1.10.950.10:FF:000003">
    <property type="entry name" value="supervillin isoform X2"/>
    <property type="match status" value="1"/>
</dbReference>
<evidence type="ECO:0000259" key="10">
    <source>
        <dbReference type="PROSITE" id="PS51089"/>
    </source>
</evidence>
<dbReference type="InterPro" id="IPR003128">
    <property type="entry name" value="Villin_headpiece"/>
</dbReference>
<name>A0A673YFB5_SALTR</name>
<feature type="domain" description="HP" evidence="10">
    <location>
        <begin position="1852"/>
        <end position="1915"/>
    </location>
</feature>
<dbReference type="GO" id="GO:0051014">
    <property type="term" value="P:actin filament severing"/>
    <property type="evidence" value="ECO:0007669"/>
    <property type="project" value="TreeGrafter"/>
</dbReference>
<keyword evidence="8" id="KW-0206">Cytoskeleton</keyword>
<dbReference type="InterPro" id="IPR029006">
    <property type="entry name" value="ADF-H/Gelsolin-like_dom_sf"/>
</dbReference>
<dbReference type="CDD" id="cd11288">
    <property type="entry name" value="gelsolin_S5_like"/>
    <property type="match status" value="1"/>
</dbReference>
<dbReference type="PANTHER" id="PTHR11977">
    <property type="entry name" value="VILLIN"/>
    <property type="match status" value="1"/>
</dbReference>
<dbReference type="SUPFAM" id="SSF47050">
    <property type="entry name" value="VHP, Villin headpiece domain"/>
    <property type="match status" value="1"/>
</dbReference>
<evidence type="ECO:0000256" key="8">
    <source>
        <dbReference type="ARBA" id="ARBA00023212"/>
    </source>
</evidence>
<evidence type="ECO:0000256" key="3">
    <source>
        <dbReference type="ARBA" id="ARBA00008418"/>
    </source>
</evidence>
<evidence type="ECO:0000313" key="11">
    <source>
        <dbReference type="Ensembl" id="ENSSTUP00000033164.1"/>
    </source>
</evidence>
<dbReference type="PROSITE" id="PS51089">
    <property type="entry name" value="HP"/>
    <property type="match status" value="1"/>
</dbReference>
<reference evidence="11" key="2">
    <citation type="submission" date="2025-09" db="UniProtKB">
        <authorList>
            <consortium name="Ensembl"/>
        </authorList>
    </citation>
    <scope>IDENTIFICATION</scope>
</reference>
<reference evidence="11" key="1">
    <citation type="submission" date="2025-08" db="UniProtKB">
        <authorList>
            <consortium name="Ensembl"/>
        </authorList>
    </citation>
    <scope>IDENTIFICATION</scope>
</reference>
<dbReference type="SUPFAM" id="SSF55753">
    <property type="entry name" value="Actin depolymerizing proteins"/>
    <property type="match status" value="5"/>
</dbReference>
<keyword evidence="5" id="KW-0677">Repeat</keyword>
<accession>A0A673YFB5</accession>
<dbReference type="GO" id="GO:0015629">
    <property type="term" value="C:actin cytoskeleton"/>
    <property type="evidence" value="ECO:0007669"/>
    <property type="project" value="TreeGrafter"/>
</dbReference>
<feature type="region of interest" description="Disordered" evidence="9">
    <location>
        <begin position="477"/>
        <end position="504"/>
    </location>
</feature>
<evidence type="ECO:0000256" key="7">
    <source>
        <dbReference type="ARBA" id="ARBA00023203"/>
    </source>
</evidence>
<gene>
    <name evidence="11" type="primary">SVIL</name>
</gene>
<dbReference type="GeneTree" id="ENSGT00940000154653"/>
<dbReference type="CDD" id="cd11289">
    <property type="entry name" value="gelsolin_S2_like"/>
    <property type="match status" value="1"/>
</dbReference>
<keyword evidence="4" id="KW-0963">Cytoplasm</keyword>
<feature type="region of interest" description="Disordered" evidence="9">
    <location>
        <begin position="345"/>
        <end position="463"/>
    </location>
</feature>
<dbReference type="Proteomes" id="UP000472277">
    <property type="component" value="Chromosome 31"/>
</dbReference>
<dbReference type="CDD" id="cd11280">
    <property type="entry name" value="gelsolin_like"/>
    <property type="match status" value="1"/>
</dbReference>
<dbReference type="GO" id="GO:0016020">
    <property type="term" value="C:membrane"/>
    <property type="evidence" value="ECO:0007669"/>
    <property type="project" value="UniProtKB-SubCell"/>
</dbReference>
<feature type="region of interest" description="Disordered" evidence="9">
    <location>
        <begin position="1385"/>
        <end position="1405"/>
    </location>
</feature>
<feature type="region of interest" description="Disordered" evidence="9">
    <location>
        <begin position="580"/>
        <end position="603"/>
    </location>
</feature>
<evidence type="ECO:0000256" key="6">
    <source>
        <dbReference type="ARBA" id="ARBA00023136"/>
    </source>
</evidence>
<dbReference type="GO" id="GO:0051015">
    <property type="term" value="F:actin filament binding"/>
    <property type="evidence" value="ECO:0007669"/>
    <property type="project" value="InterPro"/>
</dbReference>
<dbReference type="Gene3D" id="3.40.20.10">
    <property type="entry name" value="Severin"/>
    <property type="match status" value="5"/>
</dbReference>
<comment type="subcellular location">
    <subcellularLocation>
        <location evidence="2">Cytoplasm</location>
        <location evidence="2">Cytoskeleton</location>
    </subcellularLocation>
    <subcellularLocation>
        <location evidence="1">Membrane</location>
        <topology evidence="1">Peripheral membrane protein</topology>
    </subcellularLocation>
</comment>
<dbReference type="InterPro" id="IPR007123">
    <property type="entry name" value="Gelsolin-like_dom"/>
</dbReference>
<evidence type="ECO:0000256" key="2">
    <source>
        <dbReference type="ARBA" id="ARBA00004245"/>
    </source>
</evidence>
<protein>
    <submittedName>
        <fullName evidence="11">Supervillin</fullName>
    </submittedName>
</protein>
<dbReference type="SMART" id="SM00262">
    <property type="entry name" value="GEL"/>
    <property type="match status" value="4"/>
</dbReference>
<dbReference type="CDD" id="cd11293">
    <property type="entry name" value="gelsolin_S4_like"/>
    <property type="match status" value="1"/>
</dbReference>
<dbReference type="GO" id="GO:0005737">
    <property type="term" value="C:cytoplasm"/>
    <property type="evidence" value="ECO:0007669"/>
    <property type="project" value="TreeGrafter"/>
</dbReference>